<feature type="region of interest" description="Disordered" evidence="5">
    <location>
        <begin position="193"/>
        <end position="222"/>
    </location>
</feature>
<dbReference type="Gene3D" id="3.30.40.10">
    <property type="entry name" value="Zinc/RING finger domain, C3HC4 (zinc finger)"/>
    <property type="match status" value="1"/>
</dbReference>
<organism evidence="8 9">
    <name type="scientific">Branchiostoma floridae</name>
    <name type="common">Florida lancelet</name>
    <name type="synonym">Amphioxus</name>
    <dbReference type="NCBI Taxonomy" id="7739"/>
    <lineage>
        <taxon>Eukaryota</taxon>
        <taxon>Metazoa</taxon>
        <taxon>Chordata</taxon>
        <taxon>Cephalochordata</taxon>
        <taxon>Leptocardii</taxon>
        <taxon>Amphioxiformes</taxon>
        <taxon>Branchiostomatidae</taxon>
        <taxon>Branchiostoma</taxon>
    </lineage>
</organism>
<keyword evidence="2 4" id="KW-0863">Zinc-finger</keyword>
<feature type="domain" description="PHD-type" evidence="7">
    <location>
        <begin position="120"/>
        <end position="176"/>
    </location>
</feature>
<dbReference type="PANTHER" id="PTHR33395">
    <property type="entry name" value="TRANSCRIPTASE, PUTATIVE-RELATED-RELATED"/>
    <property type="match status" value="1"/>
</dbReference>
<keyword evidence="3" id="KW-0862">Zinc</keyword>
<dbReference type="InterPro" id="IPR036691">
    <property type="entry name" value="Endo/exonu/phosph_ase_sf"/>
</dbReference>
<evidence type="ECO:0000256" key="3">
    <source>
        <dbReference type="ARBA" id="ARBA00022833"/>
    </source>
</evidence>
<dbReference type="AlphaFoldDB" id="A0A9J7HT62"/>
<dbReference type="InterPro" id="IPR019786">
    <property type="entry name" value="Zinc_finger_PHD-type_CS"/>
</dbReference>
<reference evidence="8" key="1">
    <citation type="journal article" date="2020" name="Nat. Ecol. Evol.">
        <title>Deeply conserved synteny resolves early events in vertebrate evolution.</title>
        <authorList>
            <person name="Simakov O."/>
            <person name="Marletaz F."/>
            <person name="Yue J.X."/>
            <person name="O'Connell B."/>
            <person name="Jenkins J."/>
            <person name="Brandt A."/>
            <person name="Calef R."/>
            <person name="Tung C.H."/>
            <person name="Huang T.K."/>
            <person name="Schmutz J."/>
            <person name="Satoh N."/>
            <person name="Yu J.K."/>
            <person name="Putnam N.H."/>
            <person name="Green R.E."/>
            <person name="Rokhsar D.S."/>
        </authorList>
    </citation>
    <scope>NUCLEOTIDE SEQUENCE [LARGE SCALE GENOMIC DNA]</scope>
    <source>
        <strain evidence="8">S238N-H82</strain>
    </source>
</reference>
<dbReference type="OMA" id="CLNICAY"/>
<dbReference type="Gene3D" id="3.60.10.10">
    <property type="entry name" value="Endonuclease/exonuclease/phosphatase"/>
    <property type="match status" value="1"/>
</dbReference>
<dbReference type="GO" id="GO:0008270">
    <property type="term" value="F:zinc ion binding"/>
    <property type="evidence" value="ECO:0007669"/>
    <property type="project" value="UniProtKB-KW"/>
</dbReference>
<feature type="signal peptide" evidence="6">
    <location>
        <begin position="1"/>
        <end position="21"/>
    </location>
</feature>
<dbReference type="KEGG" id="bfo:118406764"/>
<evidence type="ECO:0000256" key="1">
    <source>
        <dbReference type="ARBA" id="ARBA00022723"/>
    </source>
</evidence>
<dbReference type="PROSITE" id="PS01359">
    <property type="entry name" value="ZF_PHD_1"/>
    <property type="match status" value="1"/>
</dbReference>
<protein>
    <submittedName>
        <fullName evidence="9">Uncharacterized protein LOC118406764</fullName>
    </submittedName>
</protein>
<dbReference type="PANTHER" id="PTHR33395:SF22">
    <property type="entry name" value="REVERSE TRANSCRIPTASE DOMAIN-CONTAINING PROTEIN"/>
    <property type="match status" value="1"/>
</dbReference>
<evidence type="ECO:0000313" key="9">
    <source>
        <dbReference type="RefSeq" id="XP_035662972.1"/>
    </source>
</evidence>
<sequence length="415" mass="46891">MSLMISRSVVFLLLFLNTIQASTIGHGPGKVRRTKPPCYMFPGGSAQPRPPLPSLWYPVLSLNDKEIASWQNLNFSSAGILLKQARYLRTSDRLCLLYICSVLMAQAVDLETNPGPRPPKYPCGSCGKAVTFKHKAVCCDRCDFWFHHDCQGLGSFMYPYLSNSNVSWICLNCGLPNLSTTFFSDSRDLSSPNPFSPLSNDSPGMPQAASSPKSPVQNKHRSNARPLRLINANFQSLRNKKVELETLVDQTKPDILVITETWLDSSCNISEYFPSHLNMQVFYRNRPEDSHGGVLIAVSNEFICTQEPHLETNCEMVWVKINLVGSKCLNICAYYRPQVGDSVSLDCLEESMERICNKRNNHVWIIGDFNFPGWDWSDPQQPVLKPDCPYPGLHRRFMELLSDQNMSQVVDKPTR</sequence>
<evidence type="ECO:0000313" key="8">
    <source>
        <dbReference type="Proteomes" id="UP000001554"/>
    </source>
</evidence>
<dbReference type="InterPro" id="IPR019787">
    <property type="entry name" value="Znf_PHD-finger"/>
</dbReference>
<reference evidence="9" key="2">
    <citation type="submission" date="2025-08" db="UniProtKB">
        <authorList>
            <consortium name="RefSeq"/>
        </authorList>
    </citation>
    <scope>IDENTIFICATION</scope>
    <source>
        <strain evidence="9">S238N-H82</strain>
        <tissue evidence="9">Testes</tissue>
    </source>
</reference>
<dbReference type="Proteomes" id="UP000001554">
    <property type="component" value="Chromosome 2"/>
</dbReference>
<dbReference type="RefSeq" id="XP_035662972.1">
    <property type="nucleotide sequence ID" value="XM_035807079.1"/>
</dbReference>
<dbReference type="GeneID" id="118406764"/>
<accession>A0A9J7HT62</accession>
<keyword evidence="8" id="KW-1185">Reference proteome</keyword>
<dbReference type="SUPFAM" id="SSF57903">
    <property type="entry name" value="FYVE/PHD zinc finger"/>
    <property type="match status" value="1"/>
</dbReference>
<evidence type="ECO:0000256" key="6">
    <source>
        <dbReference type="SAM" id="SignalP"/>
    </source>
</evidence>
<proteinExistence type="predicted"/>
<dbReference type="SUPFAM" id="SSF56219">
    <property type="entry name" value="DNase I-like"/>
    <property type="match status" value="1"/>
</dbReference>
<name>A0A9J7HT62_BRAFL</name>
<feature type="compositionally biased region" description="Low complexity" evidence="5">
    <location>
        <begin position="193"/>
        <end position="203"/>
    </location>
</feature>
<dbReference type="GO" id="GO:0003824">
    <property type="term" value="F:catalytic activity"/>
    <property type="evidence" value="ECO:0007669"/>
    <property type="project" value="InterPro"/>
</dbReference>
<dbReference type="InterPro" id="IPR013083">
    <property type="entry name" value="Znf_RING/FYVE/PHD"/>
</dbReference>
<dbReference type="InterPro" id="IPR001965">
    <property type="entry name" value="Znf_PHD"/>
</dbReference>
<dbReference type="OrthoDB" id="5989495at2759"/>
<evidence type="ECO:0000256" key="5">
    <source>
        <dbReference type="SAM" id="MobiDB-lite"/>
    </source>
</evidence>
<dbReference type="Pfam" id="PF03372">
    <property type="entry name" value="Exo_endo_phos"/>
    <property type="match status" value="1"/>
</dbReference>
<gene>
    <name evidence="9" type="primary">LOC118406764</name>
</gene>
<dbReference type="PROSITE" id="PS50016">
    <property type="entry name" value="ZF_PHD_2"/>
    <property type="match status" value="1"/>
</dbReference>
<feature type="compositionally biased region" description="Polar residues" evidence="5">
    <location>
        <begin position="208"/>
        <end position="217"/>
    </location>
</feature>
<evidence type="ECO:0000259" key="7">
    <source>
        <dbReference type="PROSITE" id="PS50016"/>
    </source>
</evidence>
<dbReference type="SMART" id="SM00249">
    <property type="entry name" value="PHD"/>
    <property type="match status" value="1"/>
</dbReference>
<evidence type="ECO:0000256" key="4">
    <source>
        <dbReference type="PROSITE-ProRule" id="PRU00146"/>
    </source>
</evidence>
<feature type="chain" id="PRO_5039925763" evidence="6">
    <location>
        <begin position="22"/>
        <end position="415"/>
    </location>
</feature>
<keyword evidence="6" id="KW-0732">Signal</keyword>
<evidence type="ECO:0000256" key="2">
    <source>
        <dbReference type="ARBA" id="ARBA00022771"/>
    </source>
</evidence>
<dbReference type="InterPro" id="IPR011011">
    <property type="entry name" value="Znf_FYVE_PHD"/>
</dbReference>
<keyword evidence="1" id="KW-0479">Metal-binding</keyword>
<dbReference type="InterPro" id="IPR005135">
    <property type="entry name" value="Endo/exonuclease/phosphatase"/>
</dbReference>